<evidence type="ECO:0000313" key="3">
    <source>
        <dbReference type="EMBL" id="EAN31758.1"/>
    </source>
</evidence>
<dbReference type="Proteomes" id="UP000001949">
    <property type="component" value="Unassembled WGS sequence"/>
</dbReference>
<protein>
    <submittedName>
        <fullName evidence="3">Uncharacterized protein</fullName>
    </submittedName>
</protein>
<keyword evidence="2" id="KW-0732">Signal</keyword>
<keyword evidence="4" id="KW-1185">Reference proteome</keyword>
<sequence>MSGINLYILIVILIVYVRCADKQGDKNLSLVAYSDSEEEENFEVTETTGETSELPDDTKPQDAPGTPKTPEHAAEKDVKQPVKPYDKPLRKCETIQFFKKGTEGNLVLMTGADYVKIVKYRKEEKYEFKVDLELVVCDGVTAYEHRPGRPYCSKLIHNKIDNVLTIIREGSILRMTFDRGKWRASSRSKPAQVELFTKDSRGNYKLITSHHYTVETNETGGSAYIFMPGVKCRKIIINKLLVWKKTDEKEYPTKFFVTIRLDVFLFFREYKLLFKKSGQKYRQITRHK</sequence>
<feature type="region of interest" description="Disordered" evidence="1">
    <location>
        <begin position="39"/>
        <end position="81"/>
    </location>
</feature>
<feature type="chain" id="PRO_5004241586" evidence="2">
    <location>
        <begin position="20"/>
        <end position="288"/>
    </location>
</feature>
<dbReference type="KEGG" id="tpv:TP04_0406"/>
<dbReference type="RefSeq" id="XP_764041.1">
    <property type="nucleotide sequence ID" value="XM_758948.1"/>
</dbReference>
<dbReference type="EMBL" id="AAGK01000004">
    <property type="protein sequence ID" value="EAN31758.1"/>
    <property type="molecule type" value="Genomic_DNA"/>
</dbReference>
<evidence type="ECO:0000313" key="4">
    <source>
        <dbReference type="Proteomes" id="UP000001949"/>
    </source>
</evidence>
<dbReference type="VEuPathDB" id="PiroplasmaDB:TpMuguga_04g00406"/>
<evidence type="ECO:0000256" key="2">
    <source>
        <dbReference type="SAM" id="SignalP"/>
    </source>
</evidence>
<name>Q4N2E3_THEPA</name>
<dbReference type="GeneID" id="3500809"/>
<organism evidence="3 4">
    <name type="scientific">Theileria parva</name>
    <name type="common">East coast fever infection agent</name>
    <dbReference type="NCBI Taxonomy" id="5875"/>
    <lineage>
        <taxon>Eukaryota</taxon>
        <taxon>Sar</taxon>
        <taxon>Alveolata</taxon>
        <taxon>Apicomplexa</taxon>
        <taxon>Aconoidasida</taxon>
        <taxon>Piroplasmida</taxon>
        <taxon>Theileriidae</taxon>
        <taxon>Theileria</taxon>
    </lineage>
</organism>
<evidence type="ECO:0000256" key="1">
    <source>
        <dbReference type="SAM" id="MobiDB-lite"/>
    </source>
</evidence>
<gene>
    <name evidence="3" type="ordered locus">TP04_0406</name>
</gene>
<dbReference type="InParanoid" id="Q4N2E3"/>
<feature type="compositionally biased region" description="Basic and acidic residues" evidence="1">
    <location>
        <begin position="69"/>
        <end position="81"/>
    </location>
</feature>
<reference evidence="3 4" key="1">
    <citation type="journal article" date="2005" name="Science">
        <title>Genome sequence of Theileria parva, a bovine pathogen that transforms lymphocytes.</title>
        <authorList>
            <person name="Gardner M.J."/>
            <person name="Bishop R."/>
            <person name="Shah T."/>
            <person name="de Villiers E.P."/>
            <person name="Carlton J.M."/>
            <person name="Hall N."/>
            <person name="Ren Q."/>
            <person name="Paulsen I.T."/>
            <person name="Pain A."/>
            <person name="Berriman M."/>
            <person name="Wilson R.J.M."/>
            <person name="Sato S."/>
            <person name="Ralph S.A."/>
            <person name="Mann D.J."/>
            <person name="Xiong Z."/>
            <person name="Shallom S.J."/>
            <person name="Weidman J."/>
            <person name="Jiang L."/>
            <person name="Lynn J."/>
            <person name="Weaver B."/>
            <person name="Shoaibi A."/>
            <person name="Domingo A.R."/>
            <person name="Wasawo D."/>
            <person name="Crabtree J."/>
            <person name="Wortman J.R."/>
            <person name="Haas B."/>
            <person name="Angiuoli S.V."/>
            <person name="Creasy T.H."/>
            <person name="Lu C."/>
            <person name="Suh B."/>
            <person name="Silva J.C."/>
            <person name="Utterback T.R."/>
            <person name="Feldblyum T.V."/>
            <person name="Pertea M."/>
            <person name="Allen J."/>
            <person name="Nierman W.C."/>
            <person name="Taracha E.L.N."/>
            <person name="Salzberg S.L."/>
            <person name="White O.R."/>
            <person name="Fitzhugh H.A."/>
            <person name="Morzaria S."/>
            <person name="Venter J.C."/>
            <person name="Fraser C.M."/>
            <person name="Nene V."/>
        </authorList>
    </citation>
    <scope>NUCLEOTIDE SEQUENCE [LARGE SCALE GENOMIC DNA]</scope>
    <source>
        <strain evidence="3 4">Muguga</strain>
    </source>
</reference>
<dbReference type="Pfam" id="PF04385">
    <property type="entry name" value="FAINT"/>
    <property type="match status" value="1"/>
</dbReference>
<dbReference type="STRING" id="5875.Q4N2E3"/>
<comment type="caution">
    <text evidence="3">The sequence shown here is derived from an EMBL/GenBank/DDBJ whole genome shotgun (WGS) entry which is preliminary data.</text>
</comment>
<dbReference type="AlphaFoldDB" id="Q4N2E3"/>
<dbReference type="InterPro" id="IPR007480">
    <property type="entry name" value="DUF529"/>
</dbReference>
<feature type="signal peptide" evidence="2">
    <location>
        <begin position="1"/>
        <end position="19"/>
    </location>
</feature>
<proteinExistence type="predicted"/>
<accession>Q4N2E3</accession>